<evidence type="ECO:0000313" key="7">
    <source>
        <dbReference type="Proteomes" id="UP000000268"/>
    </source>
</evidence>
<keyword evidence="4" id="KW-0862">Zinc</keyword>
<keyword evidence="2" id="KW-0479">Metal-binding</keyword>
<sequence>MDLPQTKAETGPTNAAVYHFKVGDFKAMVVSDGTLSFPPNFFVPKADPKAVTAVLKEHFLGTKDVLAHINALYLETDEHKVLFDTGAGAAFGPTAGHLLKNLEAAGITAPEIDTVILTHAHPDHIGGIVDDKGQLRLPNAQFYISQAESDFWLADTVELPKSLFDEETKARTIKGAKERLSAIQDRTTLFAMGSEVIPHIQAIDSSGHTPGQASFLITSGEESLLTTGDVFFSDPLNLENPDWEVAFDGDPEQGVIARRQLLETVTAQRRLLLVPHMPFPGLGHVRTQGDAYGWEPIVWRFVV</sequence>
<name>B0CBW8_ACAM1</name>
<dbReference type="PANTHER" id="PTHR42978:SF6">
    <property type="entry name" value="QUORUM-QUENCHING LACTONASE YTNP-RELATED"/>
    <property type="match status" value="1"/>
</dbReference>
<dbReference type="SUPFAM" id="SSF56281">
    <property type="entry name" value="Metallo-hydrolase/oxidoreductase"/>
    <property type="match status" value="1"/>
</dbReference>
<dbReference type="PANTHER" id="PTHR42978">
    <property type="entry name" value="QUORUM-QUENCHING LACTONASE YTNP-RELATED-RELATED"/>
    <property type="match status" value="1"/>
</dbReference>
<evidence type="ECO:0000259" key="5">
    <source>
        <dbReference type="SMART" id="SM00849"/>
    </source>
</evidence>
<dbReference type="STRING" id="329726.AM1_5412"/>
<dbReference type="GO" id="GO:0016787">
    <property type="term" value="F:hydrolase activity"/>
    <property type="evidence" value="ECO:0007669"/>
    <property type="project" value="UniProtKB-KW"/>
</dbReference>
<dbReference type="CDD" id="cd07720">
    <property type="entry name" value="OPHC2-like_MBL-fold"/>
    <property type="match status" value="1"/>
</dbReference>
<dbReference type="eggNOG" id="COG0491">
    <property type="taxonomic scope" value="Bacteria"/>
</dbReference>
<dbReference type="Gene3D" id="3.60.15.10">
    <property type="entry name" value="Ribonuclease Z/Hydroxyacylglutathione hydrolase-like"/>
    <property type="match status" value="1"/>
</dbReference>
<evidence type="ECO:0000313" key="6">
    <source>
        <dbReference type="EMBL" id="ABW30368.1"/>
    </source>
</evidence>
<gene>
    <name evidence="6" type="ordered locus">AM1_5412</name>
</gene>
<keyword evidence="3" id="KW-0378">Hydrolase</keyword>
<dbReference type="AlphaFoldDB" id="B0CBW8"/>
<reference evidence="6 7" key="1">
    <citation type="journal article" date="2008" name="Proc. Natl. Acad. Sci. U.S.A.">
        <title>Niche adaptation and genome expansion in the chlorophyll d-producing cyanobacterium Acaryochloris marina.</title>
        <authorList>
            <person name="Swingley W.D."/>
            <person name="Chen M."/>
            <person name="Cheung P.C."/>
            <person name="Conrad A.L."/>
            <person name="Dejesa L.C."/>
            <person name="Hao J."/>
            <person name="Honchak B.M."/>
            <person name="Karbach L.E."/>
            <person name="Kurdoglu A."/>
            <person name="Lahiri S."/>
            <person name="Mastrian S.D."/>
            <person name="Miyashita H."/>
            <person name="Page L."/>
            <person name="Ramakrishna P."/>
            <person name="Satoh S."/>
            <person name="Sattley W.M."/>
            <person name="Shimada Y."/>
            <person name="Taylor H.L."/>
            <person name="Tomo T."/>
            <person name="Tsuchiya T."/>
            <person name="Wang Z.T."/>
            <person name="Raymond J."/>
            <person name="Mimuro M."/>
            <person name="Blankenship R.E."/>
            <person name="Touchman J.W."/>
        </authorList>
    </citation>
    <scope>NUCLEOTIDE SEQUENCE [LARGE SCALE GENOMIC DNA]</scope>
    <source>
        <strain evidence="7">MBIC 11017</strain>
    </source>
</reference>
<dbReference type="EMBL" id="CP000828">
    <property type="protein sequence ID" value="ABW30368.1"/>
    <property type="molecule type" value="Genomic_DNA"/>
</dbReference>
<comment type="similarity">
    <text evidence="1">Belongs to the metallo-beta-lactamase superfamily.</text>
</comment>
<dbReference type="KEGG" id="amr:AM1_5412"/>
<dbReference type="Proteomes" id="UP000000268">
    <property type="component" value="Chromosome"/>
</dbReference>
<evidence type="ECO:0000256" key="2">
    <source>
        <dbReference type="ARBA" id="ARBA00022723"/>
    </source>
</evidence>
<dbReference type="RefSeq" id="WP_012165610.1">
    <property type="nucleotide sequence ID" value="NC_009925.1"/>
</dbReference>
<dbReference type="InterPro" id="IPR051013">
    <property type="entry name" value="MBL_superfamily_lactonases"/>
</dbReference>
<evidence type="ECO:0000256" key="1">
    <source>
        <dbReference type="ARBA" id="ARBA00007749"/>
    </source>
</evidence>
<dbReference type="SMART" id="SM00849">
    <property type="entry name" value="Lactamase_B"/>
    <property type="match status" value="1"/>
</dbReference>
<evidence type="ECO:0000256" key="3">
    <source>
        <dbReference type="ARBA" id="ARBA00022801"/>
    </source>
</evidence>
<dbReference type="InterPro" id="IPR036866">
    <property type="entry name" value="RibonucZ/Hydroxyglut_hydro"/>
</dbReference>
<feature type="domain" description="Metallo-beta-lactamase" evidence="5">
    <location>
        <begin position="68"/>
        <end position="276"/>
    </location>
</feature>
<evidence type="ECO:0000256" key="4">
    <source>
        <dbReference type="ARBA" id="ARBA00022833"/>
    </source>
</evidence>
<protein>
    <submittedName>
        <fullName evidence="6">Metallo-beta-lactamase family protein</fullName>
    </submittedName>
</protein>
<organism evidence="6 7">
    <name type="scientific">Acaryochloris marina (strain MBIC 11017)</name>
    <dbReference type="NCBI Taxonomy" id="329726"/>
    <lineage>
        <taxon>Bacteria</taxon>
        <taxon>Bacillati</taxon>
        <taxon>Cyanobacteriota</taxon>
        <taxon>Cyanophyceae</taxon>
        <taxon>Acaryochloridales</taxon>
        <taxon>Acaryochloridaceae</taxon>
        <taxon>Acaryochloris</taxon>
    </lineage>
</organism>
<dbReference type="InterPro" id="IPR001279">
    <property type="entry name" value="Metallo-B-lactamas"/>
</dbReference>
<accession>B0CBW8</accession>
<dbReference type="GO" id="GO:0046872">
    <property type="term" value="F:metal ion binding"/>
    <property type="evidence" value="ECO:0007669"/>
    <property type="project" value="UniProtKB-KW"/>
</dbReference>
<keyword evidence="7" id="KW-1185">Reference proteome</keyword>
<proteinExistence type="inferred from homology"/>
<dbReference type="Pfam" id="PF00753">
    <property type="entry name" value="Lactamase_B"/>
    <property type="match status" value="1"/>
</dbReference>
<dbReference type="HOGENOM" id="CLU_056519_0_0_3"/>